<feature type="compositionally biased region" description="Polar residues" evidence="2">
    <location>
        <begin position="787"/>
        <end position="805"/>
    </location>
</feature>
<comment type="caution">
    <text evidence="4">The sequence shown here is derived from an EMBL/GenBank/DDBJ whole genome shotgun (WGS) entry which is preliminary data.</text>
</comment>
<evidence type="ECO:0000256" key="3">
    <source>
        <dbReference type="SAM" id="SignalP"/>
    </source>
</evidence>
<organism evidence="4 5">
    <name type="scientific">Bursaphelenchus okinawaensis</name>
    <dbReference type="NCBI Taxonomy" id="465554"/>
    <lineage>
        <taxon>Eukaryota</taxon>
        <taxon>Metazoa</taxon>
        <taxon>Ecdysozoa</taxon>
        <taxon>Nematoda</taxon>
        <taxon>Chromadorea</taxon>
        <taxon>Rhabditida</taxon>
        <taxon>Tylenchina</taxon>
        <taxon>Tylenchomorpha</taxon>
        <taxon>Aphelenchoidea</taxon>
        <taxon>Aphelenchoididae</taxon>
        <taxon>Bursaphelenchus</taxon>
    </lineage>
</organism>
<feature type="compositionally biased region" description="Polar residues" evidence="2">
    <location>
        <begin position="523"/>
        <end position="536"/>
    </location>
</feature>
<feature type="compositionally biased region" description="Low complexity" evidence="2">
    <location>
        <begin position="612"/>
        <end position="623"/>
    </location>
</feature>
<feature type="compositionally biased region" description="Polar residues" evidence="2">
    <location>
        <begin position="747"/>
        <end position="757"/>
    </location>
</feature>
<dbReference type="Gene3D" id="2.10.25.10">
    <property type="entry name" value="Laminin"/>
    <property type="match status" value="1"/>
</dbReference>
<feature type="compositionally biased region" description="Basic and acidic residues" evidence="2">
    <location>
        <begin position="232"/>
        <end position="241"/>
    </location>
</feature>
<feature type="compositionally biased region" description="Acidic residues" evidence="2">
    <location>
        <begin position="571"/>
        <end position="582"/>
    </location>
</feature>
<dbReference type="AlphaFoldDB" id="A0A811L9B1"/>
<evidence type="ECO:0000313" key="4">
    <source>
        <dbReference type="EMBL" id="CAD5223743.1"/>
    </source>
</evidence>
<feature type="compositionally biased region" description="Basic and acidic residues" evidence="2">
    <location>
        <begin position="439"/>
        <end position="457"/>
    </location>
</feature>
<keyword evidence="5" id="KW-1185">Reference proteome</keyword>
<feature type="compositionally biased region" description="Acidic residues" evidence="2">
    <location>
        <begin position="381"/>
        <end position="390"/>
    </location>
</feature>
<feature type="compositionally biased region" description="Polar residues" evidence="2">
    <location>
        <begin position="482"/>
        <end position="496"/>
    </location>
</feature>
<evidence type="ECO:0000256" key="2">
    <source>
        <dbReference type="SAM" id="MobiDB-lite"/>
    </source>
</evidence>
<proteinExistence type="predicted"/>
<feature type="compositionally biased region" description="Basic and acidic residues" evidence="2">
    <location>
        <begin position="587"/>
        <end position="605"/>
    </location>
</feature>
<dbReference type="OrthoDB" id="5877570at2759"/>
<feature type="chain" id="PRO_5036221324" description="TIL domain-containing protein" evidence="3">
    <location>
        <begin position="19"/>
        <end position="919"/>
    </location>
</feature>
<feature type="compositionally biased region" description="Basic and acidic residues" evidence="2">
    <location>
        <begin position="332"/>
        <end position="362"/>
    </location>
</feature>
<dbReference type="GO" id="GO:0004867">
    <property type="term" value="F:serine-type endopeptidase inhibitor activity"/>
    <property type="evidence" value="ECO:0007669"/>
    <property type="project" value="UniProtKB-KW"/>
</dbReference>
<reference evidence="4" key="1">
    <citation type="submission" date="2020-09" db="EMBL/GenBank/DDBJ databases">
        <authorList>
            <person name="Kikuchi T."/>
        </authorList>
    </citation>
    <scope>NUCLEOTIDE SEQUENCE</scope>
    <source>
        <strain evidence="4">SH1</strain>
    </source>
</reference>
<dbReference type="Proteomes" id="UP000614601">
    <property type="component" value="Unassembled WGS sequence"/>
</dbReference>
<evidence type="ECO:0000313" key="5">
    <source>
        <dbReference type="Proteomes" id="UP000614601"/>
    </source>
</evidence>
<dbReference type="EMBL" id="CAJFCW020000005">
    <property type="protein sequence ID" value="CAG9118658.1"/>
    <property type="molecule type" value="Genomic_DNA"/>
</dbReference>
<dbReference type="InterPro" id="IPR036084">
    <property type="entry name" value="Ser_inhib-like_sf"/>
</dbReference>
<evidence type="ECO:0008006" key="6">
    <source>
        <dbReference type="Google" id="ProtNLM"/>
    </source>
</evidence>
<feature type="compositionally biased region" description="Basic and acidic residues" evidence="2">
    <location>
        <begin position="537"/>
        <end position="562"/>
    </location>
</feature>
<dbReference type="Proteomes" id="UP000783686">
    <property type="component" value="Unassembled WGS sequence"/>
</dbReference>
<keyword evidence="1" id="KW-0646">Protease inhibitor</keyword>
<feature type="compositionally biased region" description="Basic and acidic residues" evidence="2">
    <location>
        <begin position="657"/>
        <end position="667"/>
    </location>
</feature>
<name>A0A811L9B1_9BILA</name>
<gene>
    <name evidence="4" type="ORF">BOKJ2_LOCUS10513</name>
</gene>
<feature type="compositionally biased region" description="Low complexity" evidence="2">
    <location>
        <begin position="758"/>
        <end position="771"/>
    </location>
</feature>
<dbReference type="CDD" id="cd19941">
    <property type="entry name" value="TIL"/>
    <property type="match status" value="1"/>
</dbReference>
<accession>A0A811L9B1</accession>
<keyword evidence="3" id="KW-0732">Signal</keyword>
<keyword evidence="1" id="KW-0722">Serine protease inhibitor</keyword>
<feature type="compositionally biased region" description="Polar residues" evidence="2">
    <location>
        <begin position="204"/>
        <end position="216"/>
    </location>
</feature>
<sequence length="919" mass="102975">MKLLRLSLLLYILESTIADWSQDDCQTNEVFVECGFCEGTCNMPIVLNCSTVCRPPRCECQAQTGFVRAHDGACIRLTDCETYIPPYKMDARQLLTRPHVTLKGRNEQNHKMPDQMPYYIHSGSMPSQRPMKPQRLPDQNVTLPNAPSPSTNQNRKQPVLQGPTSTNYGRFGMGNKRPVGLERNRYQGLPPASQIDQVGRPSAQPKNGQPAGTSSLMAEVPAGQTQQYGDEGPQKFSDEKQGQYGEAEGNSGVGASKATSEHSNSEDSFDSETDNNHELYSADVVHMEGDNPDVSEDKESGYDSDQASLKRFHDEKPNANRQNKILSKAHHKEQMGVDRNRKDVHKDDNDDGDKHEHDKNNDEDKENEDVDNNGGERHEDEESASDDSVEVSEKELKKATVVKVKYNNKESKGPHLQQDVLSKDEKNNEELVNMNIKDVNQEKLEEEKLEKQKHRDMAIPNKLIHNQNQKSKLTAKSVIVDQDTSIESTEQLSSLNKEIDGDSEDQDLLSSTLLPNKVRQTDDTNSSTKRGTNSDVSAKDSSKDNEKNPKDNDKTVKHRDDATELQFPLDETTDDVYDEFEDISSNKNDDKSSEKAKNQNMEKMKMMKSGLSSRRTSFGSNSSKTVRDSNANHKNVKNNIKEDEIIRNGTKSTQVSTKDDKLKETVPKSKNSVSFVNERFGRRNMEKEARRDITLVDKQRRKDTIAISEEEKSTESLAVVSGVKSMVKKNDDNVVDDSTDSDHTNQRKNIATSSSDGKNSTTITKASTTKSADSKSEDVGIADSKNETVFTTNKGTIEKSNNTLVDNEKLDDPEDMFDFISGSKQQTKPVGEMPLPPSPQYHVVDSSSIRPPAADIQPPAPSPEPKHYDKLKEKHARSLEVAVEKDDNIDSSAPYGYKIHRSRRFLRLKALPKIQNVKI</sequence>
<dbReference type="EMBL" id="CAJFDH010000005">
    <property type="protein sequence ID" value="CAD5223743.1"/>
    <property type="molecule type" value="Genomic_DNA"/>
</dbReference>
<feature type="region of interest" description="Disordered" evidence="2">
    <location>
        <begin position="105"/>
        <end position="670"/>
    </location>
</feature>
<dbReference type="SUPFAM" id="SSF57567">
    <property type="entry name" value="Serine protease inhibitors"/>
    <property type="match status" value="1"/>
</dbReference>
<protein>
    <recommendedName>
        <fullName evidence="6">TIL domain-containing protein</fullName>
    </recommendedName>
</protein>
<feature type="signal peptide" evidence="3">
    <location>
        <begin position="1"/>
        <end position="18"/>
    </location>
</feature>
<feature type="compositionally biased region" description="Polar residues" evidence="2">
    <location>
        <begin position="464"/>
        <end position="474"/>
    </location>
</feature>
<feature type="compositionally biased region" description="Polar residues" evidence="2">
    <location>
        <begin position="137"/>
        <end position="168"/>
    </location>
</feature>
<evidence type="ECO:0000256" key="1">
    <source>
        <dbReference type="ARBA" id="ARBA00022900"/>
    </source>
</evidence>
<feature type="compositionally biased region" description="Basic and acidic residues" evidence="2">
    <location>
        <begin position="285"/>
        <end position="301"/>
    </location>
</feature>
<feature type="region of interest" description="Disordered" evidence="2">
    <location>
        <begin position="725"/>
        <end position="869"/>
    </location>
</feature>